<dbReference type="Pfam" id="PF04977">
    <property type="entry name" value="DivIC"/>
    <property type="match status" value="1"/>
</dbReference>
<evidence type="ECO:0000256" key="1">
    <source>
        <dbReference type="SAM" id="Coils"/>
    </source>
</evidence>
<dbReference type="AlphaFoldDB" id="A0A7V4U3D5"/>
<proteinExistence type="predicted"/>
<keyword evidence="1" id="KW-0175">Coiled coil</keyword>
<name>A0A7V4U3D5_CALAY</name>
<organism evidence="2">
    <name type="scientific">Caldithrix abyssi</name>
    <dbReference type="NCBI Taxonomy" id="187145"/>
    <lineage>
        <taxon>Bacteria</taxon>
        <taxon>Pseudomonadati</taxon>
        <taxon>Calditrichota</taxon>
        <taxon>Calditrichia</taxon>
        <taxon>Calditrichales</taxon>
        <taxon>Calditrichaceae</taxon>
        <taxon>Caldithrix</taxon>
    </lineage>
</organism>
<feature type="coiled-coil region" evidence="1">
    <location>
        <begin position="40"/>
        <end position="74"/>
    </location>
</feature>
<accession>A0A7V4U3D5</accession>
<comment type="caution">
    <text evidence="2">The sequence shown here is derived from an EMBL/GenBank/DDBJ whole genome shotgun (WGS) entry which is preliminary data.</text>
</comment>
<dbReference type="EMBL" id="DRQG01000151">
    <property type="protein sequence ID" value="HGY57285.1"/>
    <property type="molecule type" value="Genomic_DNA"/>
</dbReference>
<dbReference type="Proteomes" id="UP000885779">
    <property type="component" value="Unassembled WGS sequence"/>
</dbReference>
<evidence type="ECO:0000313" key="2">
    <source>
        <dbReference type="EMBL" id="HGY57285.1"/>
    </source>
</evidence>
<protein>
    <recommendedName>
        <fullName evidence="3">Cell division protein FtsL</fullName>
    </recommendedName>
</protein>
<evidence type="ECO:0008006" key="3">
    <source>
        <dbReference type="Google" id="ProtNLM"/>
    </source>
</evidence>
<dbReference type="InterPro" id="IPR007060">
    <property type="entry name" value="FtsL/DivIC"/>
</dbReference>
<gene>
    <name evidence="2" type="ORF">ENK44_16375</name>
</gene>
<sequence>MRTKKVKKLKSSTRKRMVSFIVLFSLVFVISARMYQGFKIDLLNKELPRLEEKRNQLLDATEKLRSEVERLKNIDRISKIAREKLGLVPNEDKGALLRLENYDDFLALKKDFGKKKDEDKRQYRVAGVQ</sequence>
<reference evidence="2" key="1">
    <citation type="journal article" date="2020" name="mSystems">
        <title>Genome- and Community-Level Interaction Insights into Carbon Utilization and Element Cycling Functions of Hydrothermarchaeota in Hydrothermal Sediment.</title>
        <authorList>
            <person name="Zhou Z."/>
            <person name="Liu Y."/>
            <person name="Xu W."/>
            <person name="Pan J."/>
            <person name="Luo Z.H."/>
            <person name="Li M."/>
        </authorList>
    </citation>
    <scope>NUCLEOTIDE SEQUENCE [LARGE SCALE GENOMIC DNA]</scope>
    <source>
        <strain evidence="2">HyVt-577</strain>
    </source>
</reference>